<dbReference type="Proteomes" id="UP000612055">
    <property type="component" value="Unassembled WGS sequence"/>
</dbReference>
<feature type="compositionally biased region" description="Low complexity" evidence="1">
    <location>
        <begin position="153"/>
        <end position="172"/>
    </location>
</feature>
<feature type="compositionally biased region" description="Pro residues" evidence="1">
    <location>
        <begin position="117"/>
        <end position="128"/>
    </location>
</feature>
<evidence type="ECO:0000313" key="3">
    <source>
        <dbReference type="Proteomes" id="UP000612055"/>
    </source>
</evidence>
<keyword evidence="3" id="KW-1185">Reference proteome</keyword>
<dbReference type="AlphaFoldDB" id="A0A835XPJ2"/>
<evidence type="ECO:0000256" key="1">
    <source>
        <dbReference type="SAM" id="MobiDB-lite"/>
    </source>
</evidence>
<reference evidence="2" key="1">
    <citation type="journal article" date="2020" name="bioRxiv">
        <title>Comparative genomics of Chlamydomonas.</title>
        <authorList>
            <person name="Craig R.J."/>
            <person name="Hasan A.R."/>
            <person name="Ness R.W."/>
            <person name="Keightley P.D."/>
        </authorList>
    </citation>
    <scope>NUCLEOTIDE SEQUENCE</scope>
    <source>
        <strain evidence="2">CCAP 11/70</strain>
    </source>
</reference>
<name>A0A835XPJ2_9CHLO</name>
<comment type="caution">
    <text evidence="2">The sequence shown here is derived from an EMBL/GenBank/DDBJ whole genome shotgun (WGS) entry which is preliminary data.</text>
</comment>
<sequence>MLKVKAEEVRLSQRTLREDFALPADVRPSCCAWPVAQRLHLFGRREVDAEEAYQRAQVQLASARRLQPPQPQQARAASNERGGAGRGGTRTRHRQHRSASADPAMGQAPTRRHALPLAPPPQPSPMPQHPSLGGQRPSPMPQLQPNNLPPQQSPLQPLLRPYGQQQQQQRQGPSPPQHHQPPRAQTAAQPGAVPLHGRFNKSVQDRSTAPATWQCALCNQQHAVSYCCSCHGHVMPTLEGQLERFNCTACGEYDVGFV</sequence>
<feature type="region of interest" description="Disordered" evidence="1">
    <location>
        <begin position="60"/>
        <end position="198"/>
    </location>
</feature>
<feature type="compositionally biased region" description="Pro residues" evidence="1">
    <location>
        <begin position="138"/>
        <end position="152"/>
    </location>
</feature>
<accession>A0A835XPJ2</accession>
<feature type="compositionally biased region" description="Low complexity" evidence="1">
    <location>
        <begin position="182"/>
        <end position="191"/>
    </location>
</feature>
<dbReference type="EMBL" id="JAEHOE010000120">
    <property type="protein sequence ID" value="KAG2485946.1"/>
    <property type="molecule type" value="Genomic_DNA"/>
</dbReference>
<protein>
    <submittedName>
        <fullName evidence="2">Uncharacterized protein</fullName>
    </submittedName>
</protein>
<feature type="compositionally biased region" description="Low complexity" evidence="1">
    <location>
        <begin position="63"/>
        <end position="77"/>
    </location>
</feature>
<gene>
    <name evidence="2" type="ORF">HYH03_015390</name>
</gene>
<organism evidence="2 3">
    <name type="scientific">Edaphochlamys debaryana</name>
    <dbReference type="NCBI Taxonomy" id="47281"/>
    <lineage>
        <taxon>Eukaryota</taxon>
        <taxon>Viridiplantae</taxon>
        <taxon>Chlorophyta</taxon>
        <taxon>core chlorophytes</taxon>
        <taxon>Chlorophyceae</taxon>
        <taxon>CS clade</taxon>
        <taxon>Chlamydomonadales</taxon>
        <taxon>Chlamydomonadales incertae sedis</taxon>
        <taxon>Edaphochlamys</taxon>
    </lineage>
</organism>
<proteinExistence type="predicted"/>
<evidence type="ECO:0000313" key="2">
    <source>
        <dbReference type="EMBL" id="KAG2485946.1"/>
    </source>
</evidence>